<dbReference type="Proteomes" id="UP000887578">
    <property type="component" value="Unplaced"/>
</dbReference>
<dbReference type="InterPro" id="IPR008266">
    <property type="entry name" value="Tyr_kinase_AS"/>
</dbReference>
<dbReference type="GO" id="GO:0007169">
    <property type="term" value="P:cell surface receptor protein tyrosine kinase signaling pathway"/>
    <property type="evidence" value="ECO:0007669"/>
    <property type="project" value="TreeGrafter"/>
</dbReference>
<dbReference type="Gene3D" id="3.30.200.20">
    <property type="entry name" value="Phosphorylase Kinase, domain 1"/>
    <property type="match status" value="1"/>
</dbReference>
<dbReference type="PRINTS" id="PR00109">
    <property type="entry name" value="TYRKINASE"/>
</dbReference>
<dbReference type="GO" id="GO:0004714">
    <property type="term" value="F:transmembrane receptor protein tyrosine kinase activity"/>
    <property type="evidence" value="ECO:0007669"/>
    <property type="project" value="TreeGrafter"/>
</dbReference>
<feature type="domain" description="Protein kinase" evidence="1">
    <location>
        <begin position="1"/>
        <end position="151"/>
    </location>
</feature>
<dbReference type="InterPro" id="IPR050122">
    <property type="entry name" value="RTK"/>
</dbReference>
<evidence type="ECO:0000313" key="3">
    <source>
        <dbReference type="WBParaSite" id="PDA_v2.g16473.t1"/>
    </source>
</evidence>
<dbReference type="SMART" id="SM00219">
    <property type="entry name" value="TyrKc"/>
    <property type="match status" value="1"/>
</dbReference>
<dbReference type="PROSITE" id="PS00109">
    <property type="entry name" value="PROTEIN_KINASE_TYR"/>
    <property type="match status" value="1"/>
</dbReference>
<dbReference type="InterPro" id="IPR001245">
    <property type="entry name" value="Ser-Thr/Tyr_kinase_cat_dom"/>
</dbReference>
<dbReference type="GO" id="GO:0043235">
    <property type="term" value="C:receptor complex"/>
    <property type="evidence" value="ECO:0007669"/>
    <property type="project" value="TreeGrafter"/>
</dbReference>
<dbReference type="AlphaFoldDB" id="A0A914PE65"/>
<evidence type="ECO:0000313" key="2">
    <source>
        <dbReference type="Proteomes" id="UP000887578"/>
    </source>
</evidence>
<dbReference type="PROSITE" id="PS50011">
    <property type="entry name" value="PROTEIN_KINASE_DOM"/>
    <property type="match status" value="1"/>
</dbReference>
<dbReference type="Gene3D" id="1.10.510.10">
    <property type="entry name" value="Transferase(Phosphotransferase) domain 1"/>
    <property type="match status" value="1"/>
</dbReference>
<dbReference type="InterPro" id="IPR000719">
    <property type="entry name" value="Prot_kinase_dom"/>
</dbReference>
<dbReference type="Pfam" id="PF07714">
    <property type="entry name" value="PK_Tyr_Ser-Thr"/>
    <property type="match status" value="1"/>
</dbReference>
<dbReference type="PANTHER" id="PTHR24416">
    <property type="entry name" value="TYROSINE-PROTEIN KINASE RECEPTOR"/>
    <property type="match status" value="1"/>
</dbReference>
<accession>A0A914PE65</accession>
<reference evidence="3" key="1">
    <citation type="submission" date="2022-11" db="UniProtKB">
        <authorList>
            <consortium name="WormBaseParasite"/>
        </authorList>
    </citation>
    <scope>IDENTIFICATION</scope>
</reference>
<dbReference type="PANTHER" id="PTHR24416:SF488">
    <property type="entry name" value="PROTEIN KINASE DOMAIN-CONTAINING PROTEIN"/>
    <property type="match status" value="1"/>
</dbReference>
<sequence>MKQISGQKNIVAMLGCITAGDRICLVLEFCANLDLLHYVKKLQNNNNNNNNNEINLEETQKKIKKEFFIFAWQISHGLEFLASEGVIHRDLAARNILIDADKSAKITDFGLSIQIPIFENVVTCLDTEKLPIKWLSIESLKNHEFSFKTDM</sequence>
<dbReference type="GO" id="GO:0005524">
    <property type="term" value="F:ATP binding"/>
    <property type="evidence" value="ECO:0007669"/>
    <property type="project" value="InterPro"/>
</dbReference>
<evidence type="ECO:0000259" key="1">
    <source>
        <dbReference type="PROSITE" id="PS50011"/>
    </source>
</evidence>
<organism evidence="2 3">
    <name type="scientific">Panagrolaimus davidi</name>
    <dbReference type="NCBI Taxonomy" id="227884"/>
    <lineage>
        <taxon>Eukaryota</taxon>
        <taxon>Metazoa</taxon>
        <taxon>Ecdysozoa</taxon>
        <taxon>Nematoda</taxon>
        <taxon>Chromadorea</taxon>
        <taxon>Rhabditida</taxon>
        <taxon>Tylenchina</taxon>
        <taxon>Panagrolaimomorpha</taxon>
        <taxon>Panagrolaimoidea</taxon>
        <taxon>Panagrolaimidae</taxon>
        <taxon>Panagrolaimus</taxon>
    </lineage>
</organism>
<dbReference type="SUPFAM" id="SSF56112">
    <property type="entry name" value="Protein kinase-like (PK-like)"/>
    <property type="match status" value="1"/>
</dbReference>
<protein>
    <submittedName>
        <fullName evidence="3">Protein kinase domain-containing protein</fullName>
    </submittedName>
</protein>
<keyword evidence="2" id="KW-1185">Reference proteome</keyword>
<name>A0A914PE65_9BILA</name>
<proteinExistence type="predicted"/>
<dbReference type="InterPro" id="IPR020635">
    <property type="entry name" value="Tyr_kinase_cat_dom"/>
</dbReference>
<dbReference type="WBParaSite" id="PDA_v2.g16473.t1">
    <property type="protein sequence ID" value="PDA_v2.g16473.t1"/>
    <property type="gene ID" value="PDA_v2.g16473"/>
</dbReference>
<dbReference type="InterPro" id="IPR011009">
    <property type="entry name" value="Kinase-like_dom_sf"/>
</dbReference>
<dbReference type="GO" id="GO:0005886">
    <property type="term" value="C:plasma membrane"/>
    <property type="evidence" value="ECO:0007669"/>
    <property type="project" value="TreeGrafter"/>
</dbReference>